<evidence type="ECO:0000313" key="2">
    <source>
        <dbReference type="Proteomes" id="UP000243478"/>
    </source>
</evidence>
<dbReference type="PATRIC" id="fig|40324.63.peg.3793"/>
<evidence type="ECO:0000313" key="1">
    <source>
        <dbReference type="EMBL" id="KKD57247.1"/>
    </source>
</evidence>
<comment type="caution">
    <text evidence="1">The sequence shown here is derived from an EMBL/GenBank/DDBJ whole genome shotgun (WGS) entry which is preliminary data.</text>
</comment>
<reference evidence="1 2" key="1">
    <citation type="submission" date="2015-03" db="EMBL/GenBank/DDBJ databases">
        <title>Draft genome of Stenotrophomonas maltophila isolated from urine specimen.</title>
        <authorList>
            <person name="Murugan N."/>
            <person name="Malathi J."/>
            <person name="Umashankar V."/>
            <person name="Madhavan H."/>
        </authorList>
    </citation>
    <scope>NUCLEOTIDE SEQUENCE [LARGE SCALE GENOMIC DNA]</scope>
    <source>
        <strain evidence="1 2">JMNMN1</strain>
    </source>
</reference>
<sequence>MTMFIMLESRTDIAAAQNSLKSTLEAQSDKTVKRTIGYPGGHTPDQWLSAFGNQWFWSGKTSKQDPSARRSLNWFGFYSDEAGVDITVEINTVPEGLNNRIGGFFARHSETGVVYLFHSARVGGGRKGVGRKLF</sequence>
<protein>
    <submittedName>
        <fullName evidence="1">Uncharacterized protein</fullName>
    </submittedName>
</protein>
<gene>
    <name evidence="1" type="ORF">VM57_10250</name>
</gene>
<accession>A0A0F5ZPK4</accession>
<name>A0A0F5ZPK4_STEMA</name>
<dbReference type="Proteomes" id="UP000243478">
    <property type="component" value="Unassembled WGS sequence"/>
</dbReference>
<dbReference type="EMBL" id="JZRZ01000018">
    <property type="protein sequence ID" value="KKD57247.1"/>
    <property type="molecule type" value="Genomic_DNA"/>
</dbReference>
<proteinExistence type="predicted"/>
<dbReference type="AlphaFoldDB" id="A0A0F5ZPK4"/>
<organism evidence="1 2">
    <name type="scientific">Stenotrophomonas maltophilia</name>
    <name type="common">Pseudomonas maltophilia</name>
    <name type="synonym">Xanthomonas maltophilia</name>
    <dbReference type="NCBI Taxonomy" id="40324"/>
    <lineage>
        <taxon>Bacteria</taxon>
        <taxon>Pseudomonadati</taxon>
        <taxon>Pseudomonadota</taxon>
        <taxon>Gammaproteobacteria</taxon>
        <taxon>Lysobacterales</taxon>
        <taxon>Lysobacteraceae</taxon>
        <taxon>Stenotrophomonas</taxon>
        <taxon>Stenotrophomonas maltophilia group</taxon>
    </lineage>
</organism>